<dbReference type="AlphaFoldDB" id="A0A654EQE9"/>
<dbReference type="EMBL" id="CACRSJ010000104">
    <property type="protein sequence ID" value="VYS47781.1"/>
    <property type="molecule type" value="Genomic_DNA"/>
</dbReference>
<dbReference type="Proteomes" id="UP000426265">
    <property type="component" value="Unassembled WGS sequence"/>
</dbReference>
<proteinExistence type="predicted"/>
<accession>A0A654EQE9</accession>
<organism evidence="1 2">
    <name type="scientific">Arabidopsis thaliana</name>
    <name type="common">Mouse-ear cress</name>
    <dbReference type="NCBI Taxonomy" id="3702"/>
    <lineage>
        <taxon>Eukaryota</taxon>
        <taxon>Viridiplantae</taxon>
        <taxon>Streptophyta</taxon>
        <taxon>Embryophyta</taxon>
        <taxon>Tracheophyta</taxon>
        <taxon>Spermatophyta</taxon>
        <taxon>Magnoliopsida</taxon>
        <taxon>eudicotyledons</taxon>
        <taxon>Gunneridae</taxon>
        <taxon>Pentapetalae</taxon>
        <taxon>rosids</taxon>
        <taxon>malvids</taxon>
        <taxon>Brassicales</taxon>
        <taxon>Brassicaceae</taxon>
        <taxon>Camelineae</taxon>
        <taxon>Arabidopsis</taxon>
    </lineage>
</organism>
<evidence type="ECO:0000313" key="1">
    <source>
        <dbReference type="EMBL" id="VYS47781.1"/>
    </source>
</evidence>
<reference evidence="1 2" key="1">
    <citation type="submission" date="2019-11" db="EMBL/GenBank/DDBJ databases">
        <authorList>
            <person name="Jiao W.-B."/>
            <person name="Schneeberger K."/>
        </authorList>
    </citation>
    <scope>NUCLEOTIDE SEQUENCE [LARGE SCALE GENOMIC DNA]</scope>
    <source>
        <strain evidence="2">cv. An-1</strain>
    </source>
</reference>
<gene>
    <name evidence="1" type="ORF">AN1_LOCUS3266</name>
</gene>
<protein>
    <submittedName>
        <fullName evidence="1">Uncharacterized protein</fullName>
    </submittedName>
</protein>
<sequence>MEDNIHNKIMTTVDKFETVSVGLLLSHRSPNPVEKGWIVGDKIYGSETALLVVVGNWECSAEGCWNFVLEQDCVSQCLMVDDGITYIALKRQIEMEFATEVEGVVRRLTYCPPAEMSMFATGKTPPVAITSDSGVKTFFQVRAATKALNLFVSFEIKDTEEGDSSNRIGMGYGVIRLDEGTPSLTSVAGAVESCARDSVLNPVNGDIAAVANPLEAAPDITTANIDLNSCYDDDMIAQLEIIEAMAIEDHRVKNNKGKEKVTYSGPVMEAASGRQGLDIENLSEAEYLESNF</sequence>
<name>A0A654EQE9_ARATH</name>
<evidence type="ECO:0000313" key="2">
    <source>
        <dbReference type="Proteomes" id="UP000426265"/>
    </source>
</evidence>